<reference evidence="3 4" key="2">
    <citation type="journal article" date="2021" name="Syst. Appl. Microbiol.">
        <title>Phylogenetic classification of ten novel species belonging to the genus Bifidobacterium comprising B. phasiani sp. nov., B. pongonis sp. nov., B. saguinibicoloris sp. nov., B. colobi sp. nov., B. simiiventris sp. nov., B. santillanense sp. nov., B. miconis sp. nov., B. amazonense sp. nov., B. pluvialisilvae sp. nov., and B. miconisargentati sp. nov.</title>
        <authorList>
            <person name="Lugli G.A."/>
            <person name="Calvete-Torre I."/>
            <person name="Alessandri G."/>
            <person name="Milani C."/>
            <person name="Turroni F."/>
            <person name="Laiolo P."/>
            <person name="Ossiprandi M.C."/>
            <person name="Margolles A."/>
            <person name="Ruiz L."/>
            <person name="Ventura M."/>
        </authorList>
    </citation>
    <scope>NUCLEOTIDE SEQUENCE [LARGE SCALE GENOMIC DNA]</scope>
    <source>
        <strain evidence="3 4">MA1</strain>
    </source>
</reference>
<dbReference type="Proteomes" id="UP000710815">
    <property type="component" value="Unassembled WGS sequence"/>
</dbReference>
<organism evidence="3 4">
    <name type="scientific">Bifidobacterium amazonense</name>
    <dbReference type="NCBI Taxonomy" id="2809027"/>
    <lineage>
        <taxon>Bacteria</taxon>
        <taxon>Bacillati</taxon>
        <taxon>Actinomycetota</taxon>
        <taxon>Actinomycetes</taxon>
        <taxon>Bifidobacteriales</taxon>
        <taxon>Bifidobacteriaceae</taxon>
        <taxon>Bifidobacterium</taxon>
    </lineage>
</organism>
<dbReference type="Gene3D" id="3.90.550.10">
    <property type="entry name" value="Spore Coat Polysaccharide Biosynthesis Protein SpsA, Chain A"/>
    <property type="match status" value="1"/>
</dbReference>
<comment type="caution">
    <text evidence="3">The sequence shown here is derived from an EMBL/GenBank/DDBJ whole genome shotgun (WGS) entry which is preliminary data.</text>
</comment>
<dbReference type="InterPro" id="IPR050834">
    <property type="entry name" value="Glycosyltransf_2"/>
</dbReference>
<evidence type="ECO:0000313" key="3">
    <source>
        <dbReference type="EMBL" id="MCH9276635.1"/>
    </source>
</evidence>
<feature type="domain" description="Glycosyltransferase 2-like" evidence="2">
    <location>
        <begin position="5"/>
        <end position="127"/>
    </location>
</feature>
<name>A0ABS9VXT9_9BIFI</name>
<keyword evidence="4" id="KW-1185">Reference proteome</keyword>
<dbReference type="InterPro" id="IPR001173">
    <property type="entry name" value="Glyco_trans_2-like"/>
</dbReference>
<sequence>MPVFSIVIPAYNNSRYLPECVHSITGQSFRDLEVVIVDDASTDDTYETMRRLAAEDERVTIMRHESNSGTLAARKTGVTASHGDYVLLVDQDDELAPGTLASLHAYAQGNPADIYHYGVRVEAATEAARQAAAGMTGFLTPTPRTLQGQEILATQFAQQDGFDWHVHHKMFRGDLARRAYGIAPDTRLLLSDDLYMCFVIDSLADVYEAIPDSPWYVYHLGRGETLGSRLTVEAFATLAGRDAKALRLINDFVAAHRTDIPRDDWDERVADVRDRLIEHTMNEWQDNLPEESKQAGLESALRCWSPDAVCGELYRYVRDYAYAFLVADDRNDDASQRNRRQALRYLRMAQTIERDHAETSETHNGHYLALKSIAMSHLMDSGLVPRPTTEPSAATERHAQHSPAADRLRALFRRIAYHLKH</sequence>
<dbReference type="RefSeq" id="WP_241514327.1">
    <property type="nucleotide sequence ID" value="NZ_JAFEJT020000048.1"/>
</dbReference>
<dbReference type="EMBL" id="JAFEJT020000048">
    <property type="protein sequence ID" value="MCH9276635.1"/>
    <property type="molecule type" value="Genomic_DNA"/>
</dbReference>
<dbReference type="PANTHER" id="PTHR43685">
    <property type="entry name" value="GLYCOSYLTRANSFERASE"/>
    <property type="match status" value="1"/>
</dbReference>
<gene>
    <name evidence="3" type="ORF">JS533_010200</name>
</gene>
<feature type="region of interest" description="Disordered" evidence="1">
    <location>
        <begin position="381"/>
        <end position="403"/>
    </location>
</feature>
<evidence type="ECO:0000256" key="1">
    <source>
        <dbReference type="SAM" id="MobiDB-lite"/>
    </source>
</evidence>
<dbReference type="PANTHER" id="PTHR43685:SF2">
    <property type="entry name" value="GLYCOSYLTRANSFERASE 2-LIKE DOMAIN-CONTAINING PROTEIN"/>
    <property type="match status" value="1"/>
</dbReference>
<dbReference type="CDD" id="cd00761">
    <property type="entry name" value="Glyco_tranf_GTA_type"/>
    <property type="match status" value="1"/>
</dbReference>
<dbReference type="InterPro" id="IPR029044">
    <property type="entry name" value="Nucleotide-diphossugar_trans"/>
</dbReference>
<evidence type="ECO:0000313" key="4">
    <source>
        <dbReference type="Proteomes" id="UP000710815"/>
    </source>
</evidence>
<dbReference type="Pfam" id="PF00535">
    <property type="entry name" value="Glycos_transf_2"/>
    <property type="match status" value="1"/>
</dbReference>
<proteinExistence type="predicted"/>
<dbReference type="SUPFAM" id="SSF53448">
    <property type="entry name" value="Nucleotide-diphospho-sugar transferases"/>
    <property type="match status" value="1"/>
</dbReference>
<reference evidence="3 4" key="1">
    <citation type="journal article" date="2021" name="Environ. Microbiol.">
        <title>Genetic insights into the dark matter of the mammalian gut microbiota through targeted genome reconstruction.</title>
        <authorList>
            <person name="Lugli G.A."/>
            <person name="Alessandri G."/>
            <person name="Milani C."/>
            <person name="Viappiani A."/>
            <person name="Fontana F."/>
            <person name="Tarracchini C."/>
            <person name="Mancabelli L."/>
            <person name="Argentini C."/>
            <person name="Ruiz L."/>
            <person name="Margolles A."/>
            <person name="van Sinderen D."/>
            <person name="Turroni F."/>
            <person name="Ventura M."/>
        </authorList>
    </citation>
    <scope>NUCLEOTIDE SEQUENCE [LARGE SCALE GENOMIC DNA]</scope>
    <source>
        <strain evidence="3 4">MA1</strain>
    </source>
</reference>
<protein>
    <submittedName>
        <fullName evidence="3">Glycosyltransferase</fullName>
    </submittedName>
</protein>
<evidence type="ECO:0000259" key="2">
    <source>
        <dbReference type="Pfam" id="PF00535"/>
    </source>
</evidence>
<accession>A0ABS9VXT9</accession>